<dbReference type="AlphaFoldDB" id="U3GTD4"/>
<organism evidence="1 2">
    <name type="scientific">Corynebacterium argentoratense DSM 44202</name>
    <dbReference type="NCBI Taxonomy" id="1348662"/>
    <lineage>
        <taxon>Bacteria</taxon>
        <taxon>Bacillati</taxon>
        <taxon>Actinomycetota</taxon>
        <taxon>Actinomycetes</taxon>
        <taxon>Mycobacteriales</taxon>
        <taxon>Corynebacteriaceae</taxon>
        <taxon>Corynebacterium</taxon>
    </lineage>
</organism>
<proteinExistence type="predicted"/>
<evidence type="ECO:0000313" key="1">
    <source>
        <dbReference type="EMBL" id="AGU14584.1"/>
    </source>
</evidence>
<keyword evidence="2" id="KW-1185">Reference proteome</keyword>
<accession>U3GTD4</accession>
<gene>
    <name evidence="1" type="ORF">CARG_02095</name>
</gene>
<name>U3GTD4_9CORY</name>
<evidence type="ECO:0000313" key="2">
    <source>
        <dbReference type="Proteomes" id="UP000016943"/>
    </source>
</evidence>
<dbReference type="GeneID" id="78250750"/>
<dbReference type="Proteomes" id="UP000016943">
    <property type="component" value="Chromosome"/>
</dbReference>
<dbReference type="HOGENOM" id="CLU_3042395_0_0_11"/>
<dbReference type="PATRIC" id="fig|1348662.3.peg.415"/>
<sequence length="54" mass="5953">MPNDEHRRAFLATVWSLLNGPVLSADIRQGLVRGLKSAFDDDSDALIDSEVRAL</sequence>
<dbReference type="STRING" id="1348662.CARG_02095"/>
<protein>
    <submittedName>
        <fullName evidence="1">Uncharacterized protein</fullName>
    </submittedName>
</protein>
<dbReference type="RefSeq" id="WP_020975726.1">
    <property type="nucleotide sequence ID" value="NC_022198.1"/>
</dbReference>
<dbReference type="EMBL" id="CP006365">
    <property type="protein sequence ID" value="AGU14584.1"/>
    <property type="molecule type" value="Genomic_DNA"/>
</dbReference>
<reference evidence="1 2" key="1">
    <citation type="journal article" date="2013" name="Genome Announc.">
        <title>Whole-Genome Sequence of the Clinical Strain Corynebacterium argentoratense DSM 44202, Isolated from a Human Throat Specimen.</title>
        <authorList>
            <person name="Bomholt C."/>
            <person name="Glaub A."/>
            <person name="Gravermann K."/>
            <person name="Albersmeier A."/>
            <person name="Brinkrolf K."/>
            <person name="Ruckert C."/>
            <person name="Tauch A."/>
        </authorList>
    </citation>
    <scope>NUCLEOTIDE SEQUENCE [LARGE SCALE GENOMIC DNA]</scope>
    <source>
        <strain evidence="1">DSM 44202</strain>
    </source>
</reference>
<dbReference type="KEGG" id="caz:CARG_02095"/>